<keyword evidence="2" id="KW-1185">Reference proteome</keyword>
<sequence length="72" mass="7628">MTDDDAATAAASAISRRLRDPPLAAISTEMITGILARPADLNQETWMAHVEGQSSKMNLQVSGSNLTGLTRT</sequence>
<name>A0AAN7UP97_9PEZI</name>
<evidence type="ECO:0000313" key="2">
    <source>
        <dbReference type="Proteomes" id="UP001305414"/>
    </source>
</evidence>
<organism evidence="1 2">
    <name type="scientific">Xylaria bambusicola</name>
    <dbReference type="NCBI Taxonomy" id="326684"/>
    <lineage>
        <taxon>Eukaryota</taxon>
        <taxon>Fungi</taxon>
        <taxon>Dikarya</taxon>
        <taxon>Ascomycota</taxon>
        <taxon>Pezizomycotina</taxon>
        <taxon>Sordariomycetes</taxon>
        <taxon>Xylariomycetidae</taxon>
        <taxon>Xylariales</taxon>
        <taxon>Xylariaceae</taxon>
        <taxon>Xylaria</taxon>
    </lineage>
</organism>
<accession>A0AAN7UP97</accession>
<proteinExistence type="predicted"/>
<reference evidence="1 2" key="1">
    <citation type="submission" date="2023-10" db="EMBL/GenBank/DDBJ databases">
        <title>Draft genome sequence of Xylaria bambusicola isolate GMP-LS, the root and basal stem rot pathogen of sugarcane in Indonesia.</title>
        <authorList>
            <person name="Selvaraj P."/>
            <person name="Muralishankar V."/>
            <person name="Muruganantham S."/>
            <person name="Sp S."/>
            <person name="Haryani S."/>
            <person name="Lau K.J.X."/>
            <person name="Naqvi N.I."/>
        </authorList>
    </citation>
    <scope>NUCLEOTIDE SEQUENCE [LARGE SCALE GENOMIC DNA]</scope>
    <source>
        <strain evidence="1">GMP-LS</strain>
    </source>
</reference>
<dbReference type="EMBL" id="JAWHQM010000010">
    <property type="protein sequence ID" value="KAK5628991.1"/>
    <property type="molecule type" value="Genomic_DNA"/>
</dbReference>
<dbReference type="Proteomes" id="UP001305414">
    <property type="component" value="Unassembled WGS sequence"/>
</dbReference>
<evidence type="ECO:0000313" key="1">
    <source>
        <dbReference type="EMBL" id="KAK5628991.1"/>
    </source>
</evidence>
<gene>
    <name evidence="1" type="ORF">RRF57_004706</name>
</gene>
<protein>
    <submittedName>
        <fullName evidence="1">Uncharacterized protein</fullName>
    </submittedName>
</protein>
<comment type="caution">
    <text evidence="1">The sequence shown here is derived from an EMBL/GenBank/DDBJ whole genome shotgun (WGS) entry which is preliminary data.</text>
</comment>
<dbReference type="AlphaFoldDB" id="A0AAN7UP97"/>